<evidence type="ECO:0000313" key="2">
    <source>
        <dbReference type="EMBL" id="NBN77452.1"/>
    </source>
</evidence>
<protein>
    <submittedName>
        <fullName evidence="2">GNAT family N-acetyltransferase</fullName>
    </submittedName>
</protein>
<dbReference type="Gene3D" id="3.40.630.30">
    <property type="match status" value="1"/>
</dbReference>
<organism evidence="2 3">
    <name type="scientific">Pannonibacter tanglangensis</name>
    <dbReference type="NCBI Taxonomy" id="2750084"/>
    <lineage>
        <taxon>Bacteria</taxon>
        <taxon>Pseudomonadati</taxon>
        <taxon>Pseudomonadota</taxon>
        <taxon>Alphaproteobacteria</taxon>
        <taxon>Hyphomicrobiales</taxon>
        <taxon>Stappiaceae</taxon>
        <taxon>Pannonibacter</taxon>
    </lineage>
</organism>
<reference evidence="3" key="1">
    <citation type="submission" date="2020-01" db="EMBL/GenBank/DDBJ databases">
        <authorList>
            <person name="Fang Y."/>
            <person name="Sun R."/>
            <person name="Nie L."/>
            <person name="He J."/>
            <person name="Hao L."/>
            <person name="Wang L."/>
            <person name="Su S."/>
            <person name="Lv E."/>
            <person name="Zhang Z."/>
            <person name="Xie R."/>
            <person name="Liu H."/>
        </authorList>
    </citation>
    <scope>NUCLEOTIDE SEQUENCE [LARGE SCALE GENOMIC DNA]</scope>
    <source>
        <strain evidence="3">XCT-53</strain>
    </source>
</reference>
<dbReference type="EMBL" id="JAABLQ010000001">
    <property type="protein sequence ID" value="NBN77452.1"/>
    <property type="molecule type" value="Genomic_DNA"/>
</dbReference>
<name>A0A7X5F0D0_9HYPH</name>
<dbReference type="GO" id="GO:0016747">
    <property type="term" value="F:acyltransferase activity, transferring groups other than amino-acyl groups"/>
    <property type="evidence" value="ECO:0007669"/>
    <property type="project" value="InterPro"/>
</dbReference>
<dbReference type="InterPro" id="IPR000182">
    <property type="entry name" value="GNAT_dom"/>
</dbReference>
<proteinExistence type="predicted"/>
<dbReference type="Pfam" id="PF00583">
    <property type="entry name" value="Acetyltransf_1"/>
    <property type="match status" value="1"/>
</dbReference>
<dbReference type="InterPro" id="IPR016181">
    <property type="entry name" value="Acyl_CoA_acyltransferase"/>
</dbReference>
<keyword evidence="3" id="KW-1185">Reference proteome</keyword>
<dbReference type="PROSITE" id="PS51186">
    <property type="entry name" value="GNAT"/>
    <property type="match status" value="1"/>
</dbReference>
<feature type="domain" description="N-acetyltransferase" evidence="1">
    <location>
        <begin position="1"/>
        <end position="139"/>
    </location>
</feature>
<dbReference type="RefSeq" id="WP_161709091.1">
    <property type="nucleotide sequence ID" value="NZ_JAABLQ010000001.1"/>
</dbReference>
<dbReference type="AlphaFoldDB" id="A0A7X5F0D0"/>
<dbReference type="SUPFAM" id="SSF55729">
    <property type="entry name" value="Acyl-CoA N-acyltransferases (Nat)"/>
    <property type="match status" value="1"/>
</dbReference>
<dbReference type="CDD" id="cd04301">
    <property type="entry name" value="NAT_SF"/>
    <property type="match status" value="1"/>
</dbReference>
<accession>A0A7X5F0D0</accession>
<dbReference type="Proteomes" id="UP000586722">
    <property type="component" value="Unassembled WGS sequence"/>
</dbReference>
<comment type="caution">
    <text evidence="2">The sequence shown here is derived from an EMBL/GenBank/DDBJ whole genome shotgun (WGS) entry which is preliminary data.</text>
</comment>
<sequence length="139" mass="15303">MTLSLTVTDSADPADVEAIGRELTAFNDADVGPSGRRPVVVLVRDEAGALKAGVSGYTAWGWLYVQWLFVAPDLRGQQMAGKMLTAAEDEARRRGCHGAFIDTFNPAAETAYRRQGYEIFGELPDFPPGRRRLFLQKKL</sequence>
<evidence type="ECO:0000259" key="1">
    <source>
        <dbReference type="PROSITE" id="PS51186"/>
    </source>
</evidence>
<gene>
    <name evidence="2" type="ORF">GWI72_04135</name>
</gene>
<evidence type="ECO:0000313" key="3">
    <source>
        <dbReference type="Proteomes" id="UP000586722"/>
    </source>
</evidence>